<evidence type="ECO:0000313" key="6">
    <source>
        <dbReference type="Proteomes" id="UP000194221"/>
    </source>
</evidence>
<dbReference type="Gene3D" id="1.10.10.10">
    <property type="entry name" value="Winged helix-like DNA-binding domain superfamily/Winged helix DNA-binding domain"/>
    <property type="match status" value="1"/>
</dbReference>
<dbReference type="PANTHER" id="PTHR42756">
    <property type="entry name" value="TRANSCRIPTIONAL REGULATOR, MARR"/>
    <property type="match status" value="1"/>
</dbReference>
<feature type="domain" description="HTH marR-type" evidence="4">
    <location>
        <begin position="14"/>
        <end position="147"/>
    </location>
</feature>
<protein>
    <submittedName>
        <fullName evidence="5">MarR family transcriptional regulator</fullName>
    </submittedName>
</protein>
<proteinExistence type="predicted"/>
<name>A0A1Y2PE46_9FLAO</name>
<sequence length="200" mass="23155">MSSFNLKKQENNIDYKIVVALERISEAFKVLLWKESKENSLSPIQIQILIFLLFHSEEKCKVSYLANEFNLTKATISDSIRVLHKKELITKIYSETDSRSYTIQLSSKGRKIAEKSAYFTSSIEKPIQQFSKEQKEIVFSSLVQMIKSLNTSGVITLQRMCFTCTNYKLQNNQHFCSLLQSNLHDSELRIDCQDHVLKVS</sequence>
<keyword evidence="2" id="KW-0238">DNA-binding</keyword>
<dbReference type="EMBL" id="LAPZ01000005">
    <property type="protein sequence ID" value="OSY87948.1"/>
    <property type="molecule type" value="Genomic_DNA"/>
</dbReference>
<evidence type="ECO:0000256" key="1">
    <source>
        <dbReference type="ARBA" id="ARBA00023015"/>
    </source>
</evidence>
<dbReference type="RefSeq" id="WP_086030410.1">
    <property type="nucleotide sequence ID" value="NZ_LAPZ01000005.1"/>
</dbReference>
<evidence type="ECO:0000313" key="5">
    <source>
        <dbReference type="EMBL" id="OSY87948.1"/>
    </source>
</evidence>
<organism evidence="5 6">
    <name type="scientific">Tenacibaculum holothuriorum</name>
    <dbReference type="NCBI Taxonomy" id="1635173"/>
    <lineage>
        <taxon>Bacteria</taxon>
        <taxon>Pseudomonadati</taxon>
        <taxon>Bacteroidota</taxon>
        <taxon>Flavobacteriia</taxon>
        <taxon>Flavobacteriales</taxon>
        <taxon>Flavobacteriaceae</taxon>
        <taxon>Tenacibaculum</taxon>
    </lineage>
</organism>
<reference evidence="5 6" key="1">
    <citation type="submission" date="2015-03" db="EMBL/GenBank/DDBJ databases">
        <title>Genome sequence of Tenacibaculum sp. S2-2, isolated from intestinal microbiota of sea cucumber, Apostichopus japonicas.</title>
        <authorList>
            <person name="Shao Z."/>
            <person name="Wang L."/>
            <person name="Li X."/>
        </authorList>
    </citation>
    <scope>NUCLEOTIDE SEQUENCE [LARGE SCALE GENOMIC DNA]</scope>
    <source>
        <strain evidence="5 6">S2-2</strain>
    </source>
</reference>
<dbReference type="InParanoid" id="A0A1Y2PE46"/>
<dbReference type="InterPro" id="IPR000835">
    <property type="entry name" value="HTH_MarR-typ"/>
</dbReference>
<dbReference type="InterPro" id="IPR036390">
    <property type="entry name" value="WH_DNA-bd_sf"/>
</dbReference>
<dbReference type="STRING" id="1635173.WH52_07855"/>
<dbReference type="SUPFAM" id="SSF46785">
    <property type="entry name" value="Winged helix' DNA-binding domain"/>
    <property type="match status" value="1"/>
</dbReference>
<dbReference type="PROSITE" id="PS50995">
    <property type="entry name" value="HTH_MARR_2"/>
    <property type="match status" value="1"/>
</dbReference>
<dbReference type="Proteomes" id="UP000194221">
    <property type="component" value="Unassembled WGS sequence"/>
</dbReference>
<dbReference type="SMART" id="SM00347">
    <property type="entry name" value="HTH_MARR"/>
    <property type="match status" value="1"/>
</dbReference>
<dbReference type="FunCoup" id="A0A1Y2PE46">
    <property type="interactions" value="34"/>
</dbReference>
<dbReference type="OrthoDB" id="9786071at2"/>
<accession>A0A1Y2PE46</accession>
<keyword evidence="3" id="KW-0804">Transcription</keyword>
<dbReference type="InterPro" id="IPR036388">
    <property type="entry name" value="WH-like_DNA-bd_sf"/>
</dbReference>
<dbReference type="Pfam" id="PF12802">
    <property type="entry name" value="MarR_2"/>
    <property type="match status" value="1"/>
</dbReference>
<evidence type="ECO:0000259" key="4">
    <source>
        <dbReference type="PROSITE" id="PS50995"/>
    </source>
</evidence>
<evidence type="ECO:0000256" key="2">
    <source>
        <dbReference type="ARBA" id="ARBA00023125"/>
    </source>
</evidence>
<keyword evidence="1" id="KW-0805">Transcription regulation</keyword>
<comment type="caution">
    <text evidence="5">The sequence shown here is derived from an EMBL/GenBank/DDBJ whole genome shotgun (WGS) entry which is preliminary data.</text>
</comment>
<gene>
    <name evidence="5" type="ORF">WH52_07855</name>
</gene>
<evidence type="ECO:0000256" key="3">
    <source>
        <dbReference type="ARBA" id="ARBA00023163"/>
    </source>
</evidence>
<dbReference type="PANTHER" id="PTHR42756:SF1">
    <property type="entry name" value="TRANSCRIPTIONAL REPRESSOR OF EMRAB OPERON"/>
    <property type="match status" value="1"/>
</dbReference>
<dbReference type="GO" id="GO:0003700">
    <property type="term" value="F:DNA-binding transcription factor activity"/>
    <property type="evidence" value="ECO:0007669"/>
    <property type="project" value="InterPro"/>
</dbReference>
<keyword evidence="6" id="KW-1185">Reference proteome</keyword>
<dbReference type="GO" id="GO:0003677">
    <property type="term" value="F:DNA binding"/>
    <property type="evidence" value="ECO:0007669"/>
    <property type="project" value="UniProtKB-KW"/>
</dbReference>
<dbReference type="AlphaFoldDB" id="A0A1Y2PE46"/>